<dbReference type="Gene3D" id="3.40.710.10">
    <property type="entry name" value="DD-peptidase/beta-lactamase superfamily"/>
    <property type="match status" value="1"/>
</dbReference>
<feature type="signal peptide" evidence="1">
    <location>
        <begin position="1"/>
        <end position="28"/>
    </location>
</feature>
<accession>A0A1R1B0X5</accession>
<dbReference type="EMBL" id="MRTF01000005">
    <property type="protein sequence ID" value="OME92052.1"/>
    <property type="molecule type" value="Genomic_DNA"/>
</dbReference>
<dbReference type="PANTHER" id="PTHR46825">
    <property type="entry name" value="D-ALANYL-D-ALANINE-CARBOXYPEPTIDASE/ENDOPEPTIDASE AMPH"/>
    <property type="match status" value="1"/>
</dbReference>
<feature type="domain" description="SLH" evidence="2">
    <location>
        <begin position="496"/>
        <end position="554"/>
    </location>
</feature>
<dbReference type="PANTHER" id="PTHR46825:SF9">
    <property type="entry name" value="BETA-LACTAMASE-RELATED DOMAIN-CONTAINING PROTEIN"/>
    <property type="match status" value="1"/>
</dbReference>
<dbReference type="AlphaFoldDB" id="A0A1R1B0X5"/>
<proteinExistence type="predicted"/>
<dbReference type="PROSITE" id="PS51272">
    <property type="entry name" value="SLH"/>
    <property type="match status" value="2"/>
</dbReference>
<dbReference type="InterPro" id="IPR001119">
    <property type="entry name" value="SLH_dom"/>
</dbReference>
<dbReference type="Proteomes" id="UP000187074">
    <property type="component" value="Unassembled WGS sequence"/>
</dbReference>
<dbReference type="SUPFAM" id="SSF56601">
    <property type="entry name" value="beta-lactamase/transpeptidase-like"/>
    <property type="match status" value="1"/>
</dbReference>
<reference evidence="3 4" key="1">
    <citation type="submission" date="2016-11" db="EMBL/GenBank/DDBJ databases">
        <title>Paenibacillus species isolates.</title>
        <authorList>
            <person name="Beno S.M."/>
        </authorList>
    </citation>
    <scope>NUCLEOTIDE SEQUENCE [LARGE SCALE GENOMIC DNA]</scope>
    <source>
        <strain evidence="3 4">FSL F4-0100</strain>
    </source>
</reference>
<evidence type="ECO:0000313" key="4">
    <source>
        <dbReference type="Proteomes" id="UP000187074"/>
    </source>
</evidence>
<dbReference type="InterPro" id="IPR012338">
    <property type="entry name" value="Beta-lactam/transpept-like"/>
</dbReference>
<dbReference type="Pfam" id="PF00395">
    <property type="entry name" value="SLH"/>
    <property type="match status" value="2"/>
</dbReference>
<dbReference type="Pfam" id="PF00144">
    <property type="entry name" value="Beta-lactamase"/>
    <property type="match status" value="1"/>
</dbReference>
<dbReference type="OrthoDB" id="846150at2"/>
<gene>
    <name evidence="3" type="ORF">BK123_15570</name>
</gene>
<name>A0A1R1B0X5_PAELA</name>
<keyword evidence="3" id="KW-0378">Hydrolase</keyword>
<dbReference type="InterPro" id="IPR050491">
    <property type="entry name" value="AmpC-like"/>
</dbReference>
<organism evidence="3 4">
    <name type="scientific">Paenibacillus lautus</name>
    <name type="common">Bacillus lautus</name>
    <dbReference type="NCBI Taxonomy" id="1401"/>
    <lineage>
        <taxon>Bacteria</taxon>
        <taxon>Bacillati</taxon>
        <taxon>Bacillota</taxon>
        <taxon>Bacilli</taxon>
        <taxon>Bacillales</taxon>
        <taxon>Paenibacillaceae</taxon>
        <taxon>Paenibacillus</taxon>
    </lineage>
</organism>
<feature type="domain" description="SLH" evidence="2">
    <location>
        <begin position="555"/>
        <end position="618"/>
    </location>
</feature>
<evidence type="ECO:0000256" key="1">
    <source>
        <dbReference type="SAM" id="SignalP"/>
    </source>
</evidence>
<comment type="caution">
    <text evidence="3">The sequence shown here is derived from an EMBL/GenBank/DDBJ whole genome shotgun (WGS) entry which is preliminary data.</text>
</comment>
<dbReference type="STRING" id="1401.BK123_15570"/>
<evidence type="ECO:0000259" key="2">
    <source>
        <dbReference type="PROSITE" id="PS51272"/>
    </source>
</evidence>
<sequence>MKPNKQSKSRTIRVLAASVLSASLLAFPADIFADTAKPASGTIATQHAGTPILSSKEVKAFTDAYFAKPHVSDMLAGALVVIVKDDKVLLNTGYGYADLESKKKIDPDRTLFRMASISKSITATAIMQLVEEGKIDLKQDITDYMPDVKITNNTGTPVTVEHLLTHTTGFDYTDSSSVPPHIVQKGEVPLADFIRFNAPAVVRTPGEVYRYDNLASSMQGYIVERVSGEPFEDYVKKHIFTPLKMEHTAFRMDDEIIANLATGYNAERHPYKPYPNIPTIAPEGGMFASGTDMANFITAHLNKGQFGSSRILKEETMRLMHQTHYDAAGLPLMSYGFESFMHSSHNGQTLIGKGGDLDGYHSWLWLLPDQNVGAMIVVNSDASTSIRAEFFTAFMDHFYPKKQVQENDFLLNQEQLKKFEGIFRSLRTPIIATQVKAGQGELLVLDALGEHKLTPVGPLRFVDENGTPAAFKEDDNGNVAYMYYTAIDSMSEKLEEPAAYNDVPEGSPYAKDIYFVQSLKAFDENEQSSFRPNEPITRAEFVSAISRLAGMKPSEGTNSFKDMQGHPLAGYVQNVADMGGVTGTPTQNFEPDQPITRQEAAAIIWRVAHNALGAKAVPAKLSSKPAAWADEAVQFMVGTGMHGPEVTKDANGAVDYRPSDKLLRKEAAATYARLIQQAFGF</sequence>
<dbReference type="RefSeq" id="WP_076323313.1">
    <property type="nucleotide sequence ID" value="NZ_MRTF01000005.1"/>
</dbReference>
<dbReference type="GO" id="GO:0016787">
    <property type="term" value="F:hydrolase activity"/>
    <property type="evidence" value="ECO:0007669"/>
    <property type="project" value="UniProtKB-KW"/>
</dbReference>
<dbReference type="InterPro" id="IPR001466">
    <property type="entry name" value="Beta-lactam-related"/>
</dbReference>
<protein>
    <submittedName>
        <fullName evidence="3">Serine hydrolase</fullName>
    </submittedName>
</protein>
<evidence type="ECO:0000313" key="3">
    <source>
        <dbReference type="EMBL" id="OME92052.1"/>
    </source>
</evidence>
<keyword evidence="1" id="KW-0732">Signal</keyword>
<feature type="chain" id="PRO_5038598768" evidence="1">
    <location>
        <begin position="29"/>
        <end position="681"/>
    </location>
</feature>